<evidence type="ECO:0000256" key="12">
    <source>
        <dbReference type="ARBA" id="ARBA00022953"/>
    </source>
</evidence>
<dbReference type="GO" id="GO:0030430">
    <property type="term" value="C:host cell cytoplasm"/>
    <property type="evidence" value="ECO:0007669"/>
    <property type="project" value="UniProtKB-SubCell"/>
</dbReference>
<keyword evidence="4" id="KW-0696">RNA-directed RNA polymerase</keyword>
<comment type="catalytic activity">
    <reaction evidence="20">
        <text>a 5'-end (5'-triphosphoguanosine)-adenylyl-adenylyl-cytidylyl-adenosine in mRNA + S-adenosyl-L-methionine = a 5'-end (5'-triphosphoguanosine)-(2'-O-methyladenylyl)-adenylyl-cytidylyl-adenosine in mRNA + S-adenosyl-L-homocysteine + H(+)</text>
        <dbReference type="Rhea" id="RHEA:65380"/>
        <dbReference type="Rhea" id="RHEA-COMP:16797"/>
        <dbReference type="Rhea" id="RHEA-COMP:16801"/>
        <dbReference type="ChEBI" id="CHEBI:15378"/>
        <dbReference type="ChEBI" id="CHEBI:57856"/>
        <dbReference type="ChEBI" id="CHEBI:59789"/>
        <dbReference type="ChEBI" id="CHEBI:156482"/>
        <dbReference type="ChEBI" id="CHEBI:156484"/>
    </reaction>
</comment>
<evidence type="ECO:0000256" key="4">
    <source>
        <dbReference type="ARBA" id="ARBA00022484"/>
    </source>
</evidence>
<dbReference type="InterPro" id="IPR014023">
    <property type="entry name" value="Mononeg_RNA_pol_cat"/>
</dbReference>
<keyword evidence="8" id="KW-0548">Nucleotidyltransferase</keyword>
<name>A0A9N7AAN3_9RHAB</name>
<dbReference type="GO" id="GO:0003968">
    <property type="term" value="F:RNA-directed RNA polymerase activity"/>
    <property type="evidence" value="ECO:0007669"/>
    <property type="project" value="UniProtKB-KW"/>
</dbReference>
<evidence type="ECO:0000256" key="20">
    <source>
        <dbReference type="ARBA" id="ARBA00047332"/>
    </source>
</evidence>
<keyword evidence="23" id="KW-0472">Membrane</keyword>
<keyword evidence="10" id="KW-0067">ATP-binding</keyword>
<keyword evidence="5" id="KW-0507">mRNA processing</keyword>
<evidence type="ECO:0000256" key="19">
    <source>
        <dbReference type="ARBA" id="ARBA00031012"/>
    </source>
</evidence>
<proteinExistence type="predicted"/>
<protein>
    <recommendedName>
        <fullName evidence="3">RNA-directed RNA polymerase</fullName>
        <ecNumber evidence="3">2.7.7.48</ecNumber>
    </recommendedName>
    <alternativeName>
        <fullName evidence="19">Replicase</fullName>
    </alternativeName>
    <alternativeName>
        <fullName evidence="18">Transcriptase</fullName>
    </alternativeName>
</protein>
<dbReference type="GO" id="GO:0004482">
    <property type="term" value="F:mRNA 5'-cap (guanine-N7-)-methyltransferase activity"/>
    <property type="evidence" value="ECO:0007669"/>
    <property type="project" value="InterPro"/>
</dbReference>
<dbReference type="GO" id="GO:0044423">
    <property type="term" value="C:virion component"/>
    <property type="evidence" value="ECO:0007669"/>
    <property type="project" value="UniProtKB-KW"/>
</dbReference>
<evidence type="ECO:0000313" key="26">
    <source>
        <dbReference type="EMBL" id="DAZ90823.1"/>
    </source>
</evidence>
<sequence length="2019" mass="231739">MEPGGYFEEDEIVEADEQVMTDLHLGNAINLDHVEYLVTKKWDKYNIFIAEYQKRQWQEVFAGMGYPRKMSIGLLRPTQDFLLMETGEATIMEQLYKSLVRIIGKSLRQRNMHFPLAQCYEELASMRIVCKRSYMYMFRFITQLVCMVSESARGGSHSVYNDIHILDGHVRGDHISGETSWSIAANNSFCILLDKRRKKYYAGSFDSLLLIMDTVGQRLCLDIGNQVCARAGVPGSSPRSVLDQIISICDEVLRTYGNDGYEFIGMYEALVVSVLLKKNPDPVTDSNEFYLACKQEVQELVEDGKFGNDLVVLFETLAEYMMELDSSALSNLFCLYRIWGHPRVDVYAGMEKVMKKATEVKEAPGNIPLIILCQFRKMFLMEFFSKHHRYPPCLFSGTERTYIQSCIEGDHPISVDNAGYNVLDFEKLEVKQIWELPETYDVCHILNDKAVSPNRSELYESLRAGKGTVMGVNRRGIIRWLTSKSLRCKEFLEEIDVNGLDEDSLIIGMYEKEREIKVKARMFSLMSEKMRMYFVLTEEMIAENLLKYFPQITMKDPLNVIIKKLWNVSGRSHEMSLDPIINIDFEKWNLNMRDELTRPLFEQMDKLFGFNNLIARTHEIFANSFIYSSSGKYAPPVNFDGLITDPPMCYIGHMGGLEGLRQKGWTVGTVCLLCYLADRYNLKINLLGQGDNQVVRIYMPQIYWANLRFSEEEMVIESKRLLNSFVEGMNTYFDAAGLPIKVRETWKSTRLYMYGKNMYLDGKSLPQWNKKILRSYALSNEGTLTISGVVGTIATNMCAAAHASEKPDILYVVYLILGEWSLEYLLAYHPFTRKSIRENDTIDFEIPGSYRVRRYPNNRINRNRLKATILMIPTAVGGSVTIPLFGFIIRGFPDNGTEGYSWLKMLGEVDSAFQKMFRNWYSFLCNPTAELDMLLQVPWALNHQKPPTPSLRSRDAVRDWLTSGTFSQNTFLSNATSILSRFNRKEVARILVGKRINPLILGELYASFAHVYLDGIIQRVEKTRTVKKLSLKTTMRKPIIKEMMRFEHEFLGYLYWRGFQTGEIFSECATKHCREARNVGWGREIKGLTTPHPMEFLFTHTCSNLRDNCDGSDFIYCRISEEGNFPPYLGSRVRTKVMSLQDIALRNEPLVVVTAKMMRFSKWLNLGPNAMHLLRTNLNVVCDQSLFSNVEDQSESVHSGSIEHRFNPAGSSEGCYINYSPQVGSRVFMSSDNMPELGRGGKNVTIHYQAAFCMIQYNSSYDTESHFHHYHIKCRDCVVPVDDDVDDIGDMSEVLDVLYSDVYVDLIRETLGFINRRVDTFEDVVPTALVDFKTVLPNQISQKRMRSGLHALLALRSAMMIMYSRPDTVSLIGYEDLQAFPRVYAYKVSGSLLIKLVIEFLFVIKMVRSDEVPSVRGFSEIRNKLINQVMKISLERFKGIASLCIGRTFRNDDDVVIPQLNLGEFPEDPGSFLRAVRAEIIDQLNAKINVHHFGKVIQIPSVGLSAKEKYYLLVHSLLRSERCTDCTDSIWKTFRERNVFVDCAERHIRKANNRVTTVPIPTDIAIKGSALEKHQSPPIPVIGTTAFETLNTIGVEIDGILRVGELDLRELKNLVQDFRSSLQVRLPTCALYKWDFMLSQITHLNVQHVIVFGDGVGETSLICARRFPGAKIHPTALMEKTAFIPQDLMSIKPFMSRHCDNVSGSLIEKVVDNIYDTRWTDQVERYIHDLKGNILMVSDVEEEFGNWRLTAKLLDVAKRVGGRCLHMFKVYIHEGGQFPFGEFVYTNSFCNAHYLEGFLTDIDLEVEKESMLEVFSVERWSKECKRAGIETLARFKEFSFPEMAETSNRIARHILNRSFLNLSEESMKYPRQVLLYKHLKYIGNNFLSPFQYRGRDDNRRMLDATLVKVVVGLKMLLVVLFGKRILDLDYIKKLSLVKARKRNRIDLLIDLPLSLVQIDEEFMPSKRETTAAEVLRLKYKELSGAGDVVLPGTLFNFLEQEVAVGCMALKRYGSMYPDC</sequence>
<evidence type="ECO:0000256" key="8">
    <source>
        <dbReference type="ARBA" id="ARBA00022695"/>
    </source>
</evidence>
<dbReference type="InterPro" id="IPR026890">
    <property type="entry name" value="Mononeg_mRNAcap"/>
</dbReference>
<keyword evidence="15" id="KW-0511">Multifunctional enzyme</keyword>
<evidence type="ECO:0000256" key="2">
    <source>
        <dbReference type="ARBA" id="ARBA00004328"/>
    </source>
</evidence>
<evidence type="ECO:0000256" key="7">
    <source>
        <dbReference type="ARBA" id="ARBA00022691"/>
    </source>
</evidence>
<comment type="catalytic activity">
    <reaction evidence="17">
        <text>a 5'-end (5'-triphosphoguanosine)-(2'-O-methyladenylyl)-adenylyl-cytidylyl-adenosine in mRNA + S-adenosyl-L-methionine = a 5'-end (N(7)-methyl 5'-triphosphoguanosine)-(2'-O-methyladenylyl)-adenylyl-cytidylyl-adenosine in mRNA + S-adenosyl-L-homocysteine</text>
        <dbReference type="Rhea" id="RHEA:65440"/>
        <dbReference type="Rhea" id="RHEA-COMP:16798"/>
        <dbReference type="Rhea" id="RHEA-COMP:16801"/>
        <dbReference type="ChEBI" id="CHEBI:57856"/>
        <dbReference type="ChEBI" id="CHEBI:59789"/>
        <dbReference type="ChEBI" id="CHEBI:156482"/>
        <dbReference type="ChEBI" id="CHEBI:156483"/>
    </reaction>
</comment>
<evidence type="ECO:0000256" key="6">
    <source>
        <dbReference type="ARBA" id="ARBA00022679"/>
    </source>
</evidence>
<evidence type="ECO:0000256" key="3">
    <source>
        <dbReference type="ARBA" id="ARBA00012494"/>
    </source>
</evidence>
<dbReference type="Pfam" id="PF14318">
    <property type="entry name" value="Mononeg_mRNAcap"/>
    <property type="match status" value="1"/>
</dbReference>
<keyword evidence="14" id="KW-1035">Host cytoplasm</keyword>
<keyword evidence="7" id="KW-0949">S-adenosyl-L-methionine</keyword>
<evidence type="ECO:0000259" key="24">
    <source>
        <dbReference type="Pfam" id="PF00946"/>
    </source>
</evidence>
<dbReference type="EC" id="2.7.7.48" evidence="3"/>
<keyword evidence="23" id="KW-1133">Transmembrane helix</keyword>
<keyword evidence="11" id="KW-0946">Virion</keyword>
<comment type="catalytic activity">
    <reaction evidence="21">
        <text>a 5'-end (5'-triphosphoguanosine)-adenylyl-adenylyl-cytidylyl-adenosine in mRNA + 2 S-adenosyl-L-methionine = a 5'-end (N(7)-methyl 5'-triphosphoguanosine)-(2'-O-methyladenylyl)-adenylyl-cytidylyl-adenosine in mRNA + 2 S-adenosyl-L-homocysteine + H(+)</text>
        <dbReference type="Rhea" id="RHEA:65376"/>
        <dbReference type="Rhea" id="RHEA-COMP:16797"/>
        <dbReference type="Rhea" id="RHEA-COMP:16798"/>
        <dbReference type="ChEBI" id="CHEBI:15378"/>
        <dbReference type="ChEBI" id="CHEBI:57856"/>
        <dbReference type="ChEBI" id="CHEBI:59789"/>
        <dbReference type="ChEBI" id="CHEBI:156483"/>
        <dbReference type="ChEBI" id="CHEBI:156484"/>
        <dbReference type="EC" id="2.1.1.375"/>
    </reaction>
</comment>
<accession>A0A9N7AAN3</accession>
<comment type="catalytic activity">
    <reaction evidence="16">
        <text>a 5'-end triphospho-adenylyl-adenylyl-cytidylyl-adenosine in mRNA + GDP + H(+) = a 5'-end (5'-triphosphoguanosine)-adenylyl-adenylyl-cytidylyl-adenosine in mRNA + diphosphate</text>
        <dbReference type="Rhea" id="RHEA:65436"/>
        <dbReference type="Rhea" id="RHEA-COMP:16797"/>
        <dbReference type="Rhea" id="RHEA-COMP:16799"/>
        <dbReference type="ChEBI" id="CHEBI:15378"/>
        <dbReference type="ChEBI" id="CHEBI:33019"/>
        <dbReference type="ChEBI" id="CHEBI:58189"/>
        <dbReference type="ChEBI" id="CHEBI:156484"/>
        <dbReference type="ChEBI" id="CHEBI:156503"/>
        <dbReference type="EC" id="2.7.7.88"/>
    </reaction>
</comment>
<keyword evidence="12" id="KW-0693">Viral RNA replication</keyword>
<evidence type="ECO:0000259" key="25">
    <source>
        <dbReference type="Pfam" id="PF14318"/>
    </source>
</evidence>
<evidence type="ECO:0000256" key="23">
    <source>
        <dbReference type="SAM" id="Phobius"/>
    </source>
</evidence>
<feature type="domain" description="Mononegavirales mRNA-capping" evidence="25">
    <location>
        <begin position="1068"/>
        <end position="1283"/>
    </location>
</feature>
<organism evidence="26">
    <name type="scientific">Silene virus 1</name>
    <dbReference type="NCBI Taxonomy" id="2977989"/>
    <lineage>
        <taxon>Viruses</taxon>
        <taxon>Riboviria</taxon>
        <taxon>Orthornavirae</taxon>
        <taxon>Negarnaviricota</taxon>
        <taxon>Haploviricotina</taxon>
        <taxon>Monjiviricetes</taxon>
        <taxon>Mononegavirales</taxon>
        <taxon>Rhabdoviridae</taxon>
        <taxon>Betarhabdovirinae</taxon>
        <taxon>Varicosavirus</taxon>
        <taxon>Varicosavirus silenis</taxon>
    </lineage>
</organism>
<comment type="subcellular location">
    <subcellularLocation>
        <location evidence="1">Host cytoplasm</location>
    </subcellularLocation>
    <subcellularLocation>
        <location evidence="2">Virion</location>
    </subcellularLocation>
</comment>
<evidence type="ECO:0000256" key="14">
    <source>
        <dbReference type="ARBA" id="ARBA00023200"/>
    </source>
</evidence>
<evidence type="ECO:0000256" key="13">
    <source>
        <dbReference type="ARBA" id="ARBA00023042"/>
    </source>
</evidence>
<evidence type="ECO:0000256" key="10">
    <source>
        <dbReference type="ARBA" id="ARBA00022840"/>
    </source>
</evidence>
<evidence type="ECO:0000256" key="16">
    <source>
        <dbReference type="ARBA" id="ARBA00024494"/>
    </source>
</evidence>
<evidence type="ECO:0000256" key="22">
    <source>
        <dbReference type="ARBA" id="ARBA00048548"/>
    </source>
</evidence>
<evidence type="ECO:0000256" key="21">
    <source>
        <dbReference type="ARBA" id="ARBA00047370"/>
    </source>
</evidence>
<keyword evidence="23" id="KW-0812">Transmembrane</keyword>
<evidence type="ECO:0000256" key="11">
    <source>
        <dbReference type="ARBA" id="ARBA00022844"/>
    </source>
</evidence>
<evidence type="ECO:0000256" key="9">
    <source>
        <dbReference type="ARBA" id="ARBA00022741"/>
    </source>
</evidence>
<feature type="transmembrane region" description="Helical" evidence="23">
    <location>
        <begin position="809"/>
        <end position="827"/>
    </location>
</feature>
<keyword evidence="6" id="KW-0808">Transferase</keyword>
<evidence type="ECO:0000256" key="1">
    <source>
        <dbReference type="ARBA" id="ARBA00004192"/>
    </source>
</evidence>
<dbReference type="GO" id="GO:0005524">
    <property type="term" value="F:ATP binding"/>
    <property type="evidence" value="ECO:0007669"/>
    <property type="project" value="UniProtKB-KW"/>
</dbReference>
<feature type="domain" description="RdRp catalytic" evidence="24">
    <location>
        <begin position="179"/>
        <end position="1049"/>
    </location>
</feature>
<evidence type="ECO:0000256" key="17">
    <source>
        <dbReference type="ARBA" id="ARBA00024499"/>
    </source>
</evidence>
<evidence type="ECO:0000256" key="5">
    <source>
        <dbReference type="ARBA" id="ARBA00022664"/>
    </source>
</evidence>
<keyword evidence="9" id="KW-0547">Nucleotide-binding</keyword>
<evidence type="ECO:0000256" key="18">
    <source>
        <dbReference type="ARBA" id="ARBA00030436"/>
    </source>
</evidence>
<reference evidence="26" key="1">
    <citation type="journal article" date="2022" name="bioRxiv">
        <title>Unlocking the hidden genetic diversity of varicosaviruses, the neglected plant rhabdoviruses.</title>
        <authorList>
            <person name="Bejerman N."/>
            <person name="Dietzgen R.G."/>
            <person name="Debat H."/>
        </authorList>
    </citation>
    <scope>NUCLEOTIDE SEQUENCE</scope>
</reference>
<comment type="catalytic activity">
    <reaction evidence="22">
        <text>GTP + H2O = GDP + phosphate + H(+)</text>
        <dbReference type="Rhea" id="RHEA:19669"/>
        <dbReference type="ChEBI" id="CHEBI:15377"/>
        <dbReference type="ChEBI" id="CHEBI:15378"/>
        <dbReference type="ChEBI" id="CHEBI:37565"/>
        <dbReference type="ChEBI" id="CHEBI:43474"/>
        <dbReference type="ChEBI" id="CHEBI:58189"/>
    </reaction>
</comment>
<evidence type="ECO:0000256" key="15">
    <source>
        <dbReference type="ARBA" id="ARBA00023268"/>
    </source>
</evidence>
<dbReference type="Pfam" id="PF00946">
    <property type="entry name" value="Mononeg_RNA_pol"/>
    <property type="match status" value="1"/>
</dbReference>
<dbReference type="EMBL" id="BK061807">
    <property type="protein sequence ID" value="DAZ90823.1"/>
    <property type="molecule type" value="Viral_cRNA"/>
</dbReference>
<keyword evidence="13" id="KW-0506">mRNA capping</keyword>